<evidence type="ECO:0000313" key="2">
    <source>
        <dbReference type="Proteomes" id="UP000177135"/>
    </source>
</evidence>
<gene>
    <name evidence="1" type="ORF">A2617_01355</name>
</gene>
<proteinExistence type="predicted"/>
<comment type="caution">
    <text evidence="1">The sequence shown here is derived from an EMBL/GenBank/DDBJ whole genome shotgun (WGS) entry which is preliminary data.</text>
</comment>
<reference evidence="1 2" key="1">
    <citation type="journal article" date="2016" name="Nat. Commun.">
        <title>Thousands of microbial genomes shed light on interconnected biogeochemical processes in an aquifer system.</title>
        <authorList>
            <person name="Anantharaman K."/>
            <person name="Brown C.T."/>
            <person name="Hug L.A."/>
            <person name="Sharon I."/>
            <person name="Castelle C.J."/>
            <person name="Probst A.J."/>
            <person name="Thomas B.C."/>
            <person name="Singh A."/>
            <person name="Wilkins M.J."/>
            <person name="Karaoz U."/>
            <person name="Brodie E.L."/>
            <person name="Williams K.H."/>
            <person name="Hubbard S.S."/>
            <person name="Banfield J.F."/>
        </authorList>
    </citation>
    <scope>NUCLEOTIDE SEQUENCE [LARGE SCALE GENOMIC DNA]</scope>
</reference>
<name>A0A1F5N0Z0_9BACT</name>
<dbReference type="Proteomes" id="UP000177135">
    <property type="component" value="Unassembled WGS sequence"/>
</dbReference>
<organism evidence="1 2">
    <name type="scientific">Candidatus Daviesbacteria bacterium RIFOXYD1_FULL_41_10</name>
    <dbReference type="NCBI Taxonomy" id="1797801"/>
    <lineage>
        <taxon>Bacteria</taxon>
        <taxon>Candidatus Daviesiibacteriota</taxon>
    </lineage>
</organism>
<sequence>MFPPEYRTVEEMGEGPSFEKIQRRSQNIRRGQEEAVASQTSIDPLLITSKMGLATSALRERLANRLLGSDMPGWIPDCAAIYEKALVALAIHIQAIPIPEQTRRSALNELVIGAEALARLFADQIPLKDMEEISTGKDTFEGYFNYPEEAGNRLIVDHQGDYVLSERLGRKIRPNCQIKIKDIHGLSPGGKAVAGPDCAIRIGLRYGMVDAKNRWTVSVESGAKDPEKKWKIIGPLSQAINYCYLDGPNFLTYHYSDPDFISLSNKATISWFIFFNNTLGSILRESIRPHNHLPLADGCPWWNRGRTKGRFLRNHRQTIF</sequence>
<protein>
    <submittedName>
        <fullName evidence="1">Uncharacterized protein</fullName>
    </submittedName>
</protein>
<accession>A0A1F5N0Z0</accession>
<dbReference type="AlphaFoldDB" id="A0A1F5N0Z0"/>
<dbReference type="EMBL" id="MFEC01000018">
    <property type="protein sequence ID" value="OGE71160.1"/>
    <property type="molecule type" value="Genomic_DNA"/>
</dbReference>
<evidence type="ECO:0000313" key="1">
    <source>
        <dbReference type="EMBL" id="OGE71160.1"/>
    </source>
</evidence>